<protein>
    <recommendedName>
        <fullName evidence="3">Head fiber protein</fullName>
    </recommendedName>
</protein>
<comment type="caution">
    <text evidence="1">The sequence shown here is derived from an EMBL/GenBank/DDBJ whole genome shotgun (WGS) entry which is preliminary data.</text>
</comment>
<dbReference type="RefSeq" id="WP_209481777.1">
    <property type="nucleotide sequence ID" value="NZ_JAGGKK010000020.1"/>
</dbReference>
<keyword evidence="2" id="KW-1185">Reference proteome</keyword>
<accession>A0ABS4HH95</accession>
<dbReference type="EMBL" id="JAGGKK010000020">
    <property type="protein sequence ID" value="MBP1950291.1"/>
    <property type="molecule type" value="Genomic_DNA"/>
</dbReference>
<evidence type="ECO:0000313" key="2">
    <source>
        <dbReference type="Proteomes" id="UP001519328"/>
    </source>
</evidence>
<gene>
    <name evidence="1" type="ORF">J2Z82_003248</name>
</gene>
<sequence>MPYLNDVHLTPGSKLTADGKQGSAIADHVDPATATATEIATKQNEILAVLRSLGMIKS</sequence>
<organism evidence="1 2">
    <name type="scientific">Virgibacillus litoralis</name>
    <dbReference type="NCBI Taxonomy" id="578221"/>
    <lineage>
        <taxon>Bacteria</taxon>
        <taxon>Bacillati</taxon>
        <taxon>Bacillota</taxon>
        <taxon>Bacilli</taxon>
        <taxon>Bacillales</taxon>
        <taxon>Bacillaceae</taxon>
        <taxon>Virgibacillus</taxon>
    </lineage>
</organism>
<name>A0ABS4HH95_9BACI</name>
<reference evidence="1 2" key="1">
    <citation type="submission" date="2021-03" db="EMBL/GenBank/DDBJ databases">
        <title>Genomic Encyclopedia of Type Strains, Phase IV (KMG-IV): sequencing the most valuable type-strain genomes for metagenomic binning, comparative biology and taxonomic classification.</title>
        <authorList>
            <person name="Goeker M."/>
        </authorList>
    </citation>
    <scope>NUCLEOTIDE SEQUENCE [LARGE SCALE GENOMIC DNA]</scope>
    <source>
        <strain evidence="1 2">DSM 21085</strain>
    </source>
</reference>
<evidence type="ECO:0000313" key="1">
    <source>
        <dbReference type="EMBL" id="MBP1950291.1"/>
    </source>
</evidence>
<evidence type="ECO:0008006" key="3">
    <source>
        <dbReference type="Google" id="ProtNLM"/>
    </source>
</evidence>
<proteinExistence type="predicted"/>
<dbReference type="Proteomes" id="UP001519328">
    <property type="component" value="Unassembled WGS sequence"/>
</dbReference>